<keyword evidence="3" id="KW-1185">Reference proteome</keyword>
<evidence type="ECO:0000313" key="2">
    <source>
        <dbReference type="EMBL" id="QDF76234.1"/>
    </source>
</evidence>
<dbReference type="EMBL" id="CP041153">
    <property type="protein sequence ID" value="QDF76234.1"/>
    <property type="molecule type" value="Genomic_DNA"/>
</dbReference>
<protein>
    <submittedName>
        <fullName evidence="2">Uncharacterized protein</fullName>
    </submittedName>
</protein>
<accession>A0ABX5WPR1</accession>
<dbReference type="Proteomes" id="UP000318758">
    <property type="component" value="Chromosome"/>
</dbReference>
<sequence length="264" mass="29999">MNNANVQDLSKPQAESKRTPPQLVSSDERKRRAAKKKESIDARNERVIEEQLRQIVYVLKTFDDVIVDTCSRLDVSREELLAKAFQANKHLLEPGGNSEEISIIYSLKDRVLAKEIPLPDINSLAFSSPDLPSMQLILLDLLFAFWRVIAQAEDLGQSQGSVINDGARKKHQRIQNSINKEGTKTKTTLKREEEAREFIEKRLGAEGIRYVKQMSIAHLAKRLDEERGDLRIPIRTYEKAIKVALAEKGIEKGRKAKKKTISTN</sequence>
<feature type="compositionally biased region" description="Basic and acidic residues" evidence="1">
    <location>
        <begin position="26"/>
        <end position="40"/>
    </location>
</feature>
<reference evidence="2 3" key="1">
    <citation type="submission" date="2019-06" db="EMBL/GenBank/DDBJ databases">
        <title>Complete genome of Shewanella marisflavi ECSMB14101, a mussel settlement-inducing bacterium isolated from East China Sea.</title>
        <authorList>
            <person name="Yang J."/>
            <person name="Liang X."/>
            <person name="Chang R."/>
            <person name="Peng L."/>
        </authorList>
    </citation>
    <scope>NUCLEOTIDE SEQUENCE [LARGE SCALE GENOMIC DNA]</scope>
    <source>
        <strain evidence="2 3">ECSMB14101</strain>
    </source>
</reference>
<evidence type="ECO:0000256" key="1">
    <source>
        <dbReference type="SAM" id="MobiDB-lite"/>
    </source>
</evidence>
<proteinExistence type="predicted"/>
<name>A0ABX5WPR1_9GAMM</name>
<feature type="compositionally biased region" description="Polar residues" evidence="1">
    <location>
        <begin position="1"/>
        <end position="10"/>
    </location>
</feature>
<gene>
    <name evidence="2" type="ORF">FGA12_14360</name>
</gene>
<organism evidence="2 3">
    <name type="scientific">Shewanella marisflavi</name>
    <dbReference type="NCBI Taxonomy" id="260364"/>
    <lineage>
        <taxon>Bacteria</taxon>
        <taxon>Pseudomonadati</taxon>
        <taxon>Pseudomonadota</taxon>
        <taxon>Gammaproteobacteria</taxon>
        <taxon>Alteromonadales</taxon>
        <taxon>Shewanellaceae</taxon>
        <taxon>Shewanella</taxon>
    </lineage>
</organism>
<evidence type="ECO:0000313" key="3">
    <source>
        <dbReference type="Proteomes" id="UP000318758"/>
    </source>
</evidence>
<dbReference type="RefSeq" id="WP_033540111.1">
    <property type="nucleotide sequence ID" value="NZ_CP041153.1"/>
</dbReference>
<feature type="region of interest" description="Disordered" evidence="1">
    <location>
        <begin position="1"/>
        <end position="40"/>
    </location>
</feature>